<accession>A0AAD5KAD1</accession>
<dbReference type="Proteomes" id="UP001209540">
    <property type="component" value="Unassembled WGS sequence"/>
</dbReference>
<feature type="compositionally biased region" description="Low complexity" evidence="1">
    <location>
        <begin position="97"/>
        <end position="114"/>
    </location>
</feature>
<dbReference type="EMBL" id="JAIXMP010000003">
    <property type="protein sequence ID" value="KAI9275967.1"/>
    <property type="molecule type" value="Genomic_DNA"/>
</dbReference>
<evidence type="ECO:0000313" key="2">
    <source>
        <dbReference type="EMBL" id="KAI9275967.1"/>
    </source>
</evidence>
<feature type="compositionally biased region" description="Pro residues" evidence="1">
    <location>
        <begin position="329"/>
        <end position="338"/>
    </location>
</feature>
<gene>
    <name evidence="2" type="ORF">BDA99DRAFT_200145</name>
</gene>
<proteinExistence type="predicted"/>
<evidence type="ECO:0000313" key="3">
    <source>
        <dbReference type="Proteomes" id="UP001209540"/>
    </source>
</evidence>
<feature type="compositionally biased region" description="Low complexity" evidence="1">
    <location>
        <begin position="165"/>
        <end position="214"/>
    </location>
</feature>
<feature type="compositionally biased region" description="Polar residues" evidence="1">
    <location>
        <begin position="289"/>
        <end position="308"/>
    </location>
</feature>
<reference evidence="2" key="1">
    <citation type="journal article" date="2022" name="IScience">
        <title>Evolution of zygomycete secretomes and the origins of terrestrial fungal ecologies.</title>
        <authorList>
            <person name="Chang Y."/>
            <person name="Wang Y."/>
            <person name="Mondo S."/>
            <person name="Ahrendt S."/>
            <person name="Andreopoulos W."/>
            <person name="Barry K."/>
            <person name="Beard J."/>
            <person name="Benny G.L."/>
            <person name="Blankenship S."/>
            <person name="Bonito G."/>
            <person name="Cuomo C."/>
            <person name="Desiro A."/>
            <person name="Gervers K.A."/>
            <person name="Hundley H."/>
            <person name="Kuo A."/>
            <person name="LaButti K."/>
            <person name="Lang B.F."/>
            <person name="Lipzen A."/>
            <person name="O'Donnell K."/>
            <person name="Pangilinan J."/>
            <person name="Reynolds N."/>
            <person name="Sandor L."/>
            <person name="Smith M.E."/>
            <person name="Tsang A."/>
            <person name="Grigoriev I.V."/>
            <person name="Stajich J.E."/>
            <person name="Spatafora J.W."/>
        </authorList>
    </citation>
    <scope>NUCLEOTIDE SEQUENCE</scope>
    <source>
        <strain evidence="2">RSA 2281</strain>
    </source>
</reference>
<name>A0AAD5KAD1_9FUNG</name>
<feature type="compositionally biased region" description="Polar residues" evidence="1">
    <location>
        <begin position="149"/>
        <end position="158"/>
    </location>
</feature>
<feature type="compositionally biased region" description="Low complexity" evidence="1">
    <location>
        <begin position="262"/>
        <end position="288"/>
    </location>
</feature>
<feature type="region of interest" description="Disordered" evidence="1">
    <location>
        <begin position="44"/>
        <end position="367"/>
    </location>
</feature>
<evidence type="ECO:0000256" key="1">
    <source>
        <dbReference type="SAM" id="MobiDB-lite"/>
    </source>
</evidence>
<feature type="compositionally biased region" description="Low complexity" evidence="1">
    <location>
        <begin position="241"/>
        <end position="252"/>
    </location>
</feature>
<protein>
    <submittedName>
        <fullName evidence="2">Uncharacterized protein</fullName>
    </submittedName>
</protein>
<organism evidence="2 3">
    <name type="scientific">Phascolomyces articulosus</name>
    <dbReference type="NCBI Taxonomy" id="60185"/>
    <lineage>
        <taxon>Eukaryota</taxon>
        <taxon>Fungi</taxon>
        <taxon>Fungi incertae sedis</taxon>
        <taxon>Mucoromycota</taxon>
        <taxon>Mucoromycotina</taxon>
        <taxon>Mucoromycetes</taxon>
        <taxon>Mucorales</taxon>
        <taxon>Lichtheimiaceae</taxon>
        <taxon>Phascolomyces</taxon>
    </lineage>
</organism>
<sequence length="367" mass="40464">MDNVEPETDNDVRSFMRQKYYEHKWLDRDALQAQTERIRTIVSEMFTDEGFRRRGVKTPPLPSSTTNGGVAAPTPLPKPTRPASLQLTRSAWKPEISSPTTSSSSSVDPSSPLTLREPMSAREPSGSSPVSSGGFALPPSSPVPVTPTNMDQYTPRRTSQPPLPQYHQQQQEQQSPQQQKQQPPLPLSSQPSSPLPQHHQQQQTPRQPITPTSSIFSELAGLQPESTKSARRATYTGGILTPSTPNATSPTSLQFPSLFQITTPTTSTTLLNNNNNNTTTTTTTTSSTQQQASNDPFKIFQQQQQKASENTKPEDDPYAALRGLKISSPPEPPKPQQPSPQAQTQPDIPNFHERQDSDEMSWTGENF</sequence>
<dbReference type="AlphaFoldDB" id="A0AAD5KAD1"/>
<reference evidence="2" key="2">
    <citation type="submission" date="2023-02" db="EMBL/GenBank/DDBJ databases">
        <authorList>
            <consortium name="DOE Joint Genome Institute"/>
            <person name="Mondo S.J."/>
            <person name="Chang Y."/>
            <person name="Wang Y."/>
            <person name="Ahrendt S."/>
            <person name="Andreopoulos W."/>
            <person name="Barry K."/>
            <person name="Beard J."/>
            <person name="Benny G.L."/>
            <person name="Blankenship S."/>
            <person name="Bonito G."/>
            <person name="Cuomo C."/>
            <person name="Desiro A."/>
            <person name="Gervers K.A."/>
            <person name="Hundley H."/>
            <person name="Kuo A."/>
            <person name="LaButti K."/>
            <person name="Lang B.F."/>
            <person name="Lipzen A."/>
            <person name="O'Donnell K."/>
            <person name="Pangilinan J."/>
            <person name="Reynolds N."/>
            <person name="Sandor L."/>
            <person name="Smith M.W."/>
            <person name="Tsang A."/>
            <person name="Grigoriev I.V."/>
            <person name="Stajich J.E."/>
            <person name="Spatafora J.W."/>
        </authorList>
    </citation>
    <scope>NUCLEOTIDE SEQUENCE</scope>
    <source>
        <strain evidence="2">RSA 2281</strain>
    </source>
</reference>
<feature type="compositionally biased region" description="Low complexity" evidence="1">
    <location>
        <begin position="124"/>
        <end position="134"/>
    </location>
</feature>
<keyword evidence="3" id="KW-1185">Reference proteome</keyword>
<comment type="caution">
    <text evidence="2">The sequence shown here is derived from an EMBL/GenBank/DDBJ whole genome shotgun (WGS) entry which is preliminary data.</text>
</comment>